<dbReference type="Gene3D" id="2.160.10.10">
    <property type="entry name" value="Hexapeptide repeat proteins"/>
    <property type="match status" value="1"/>
</dbReference>
<evidence type="ECO:0000256" key="2">
    <source>
        <dbReference type="ARBA" id="ARBA00022679"/>
    </source>
</evidence>
<dbReference type="GO" id="GO:0005829">
    <property type="term" value="C:cytosol"/>
    <property type="evidence" value="ECO:0007669"/>
    <property type="project" value="TreeGrafter"/>
</dbReference>
<dbReference type="PROSITE" id="PS00101">
    <property type="entry name" value="HEXAPEP_TRANSFERASES"/>
    <property type="match status" value="1"/>
</dbReference>
<dbReference type="Pfam" id="PF14602">
    <property type="entry name" value="Hexapep_2"/>
    <property type="match status" value="1"/>
</dbReference>
<dbReference type="Pfam" id="PF00132">
    <property type="entry name" value="Hexapep"/>
    <property type="match status" value="1"/>
</dbReference>
<gene>
    <name evidence="4" type="ORF">SAMN02910314_00204</name>
</gene>
<evidence type="ECO:0000313" key="5">
    <source>
        <dbReference type="Proteomes" id="UP000182975"/>
    </source>
</evidence>
<keyword evidence="3" id="KW-0677">Repeat</keyword>
<dbReference type="InterPro" id="IPR001451">
    <property type="entry name" value="Hexapep"/>
</dbReference>
<evidence type="ECO:0000256" key="3">
    <source>
        <dbReference type="ARBA" id="ARBA00022737"/>
    </source>
</evidence>
<dbReference type="STRING" id="79604.AAY81_00050"/>
<comment type="similarity">
    <text evidence="1">Belongs to the transferase hexapeptide repeat family.</text>
</comment>
<evidence type="ECO:0000313" key="4">
    <source>
        <dbReference type="EMBL" id="SEO42185.1"/>
    </source>
</evidence>
<dbReference type="PATRIC" id="fig|79604.3.peg.8"/>
<dbReference type="PANTHER" id="PTHR23416:SF23">
    <property type="entry name" value="ACETYLTRANSFERASE C18B11.09C-RELATED"/>
    <property type="match status" value="1"/>
</dbReference>
<protein>
    <submittedName>
        <fullName evidence="4">Hexapeptide repeat of succinyl-transferase</fullName>
    </submittedName>
</protein>
<sequence>MAESFYEDGSELTSDQISYFLECMNSGEEVEAGSEVHRLMTAASERAMRITSRMNAQFTSLSHVREQLEELWMCDLPESMGLFPPFTTDCGLNTHVGEGVFINAGCRFQDQGGIYIGDRALIGHNCVITTLNHNMDPALRANLLPAPVHIEADAWLGANVTVLPGVTIGEGAVVAAGAVVTKDVPARTVVGGVPAKVIKELA</sequence>
<dbReference type="RefSeq" id="WP_066659821.1">
    <property type="nucleotide sequence ID" value="NZ_CP011402.1"/>
</dbReference>
<keyword evidence="5" id="KW-1185">Reference proteome</keyword>
<dbReference type="KEGG" id="ddt:AAY81_00050"/>
<dbReference type="InterPro" id="IPR051159">
    <property type="entry name" value="Hexapeptide_acetyltransf"/>
</dbReference>
<name>A0A172RVU4_9ACTN</name>
<dbReference type="InterPro" id="IPR018357">
    <property type="entry name" value="Hexapep_transf_CS"/>
</dbReference>
<dbReference type="PANTHER" id="PTHR23416">
    <property type="entry name" value="SIALIC ACID SYNTHASE-RELATED"/>
    <property type="match status" value="1"/>
</dbReference>
<dbReference type="GO" id="GO:0008374">
    <property type="term" value="F:O-acyltransferase activity"/>
    <property type="evidence" value="ECO:0007669"/>
    <property type="project" value="TreeGrafter"/>
</dbReference>
<reference evidence="5" key="1">
    <citation type="submission" date="2016-10" db="EMBL/GenBank/DDBJ databases">
        <authorList>
            <person name="Varghese N."/>
        </authorList>
    </citation>
    <scope>NUCLEOTIDE SEQUENCE [LARGE SCALE GENOMIC DNA]</scope>
    <source>
        <strain evidence="5">DSM 21843</strain>
    </source>
</reference>
<dbReference type="SUPFAM" id="SSF51161">
    <property type="entry name" value="Trimeric LpxA-like enzymes"/>
    <property type="match status" value="1"/>
</dbReference>
<dbReference type="InterPro" id="IPR011004">
    <property type="entry name" value="Trimer_LpxA-like_sf"/>
</dbReference>
<organism evidence="4 5">
    <name type="scientific">Denitrobacterium detoxificans</name>
    <dbReference type="NCBI Taxonomy" id="79604"/>
    <lineage>
        <taxon>Bacteria</taxon>
        <taxon>Bacillati</taxon>
        <taxon>Actinomycetota</taxon>
        <taxon>Coriobacteriia</taxon>
        <taxon>Eggerthellales</taxon>
        <taxon>Eggerthellaceae</taxon>
        <taxon>Denitrobacterium</taxon>
    </lineage>
</organism>
<accession>A0A172RVU4</accession>
<proteinExistence type="inferred from homology"/>
<keyword evidence="2 4" id="KW-0808">Transferase</keyword>
<dbReference type="Proteomes" id="UP000182975">
    <property type="component" value="Unassembled WGS sequence"/>
</dbReference>
<dbReference type="EMBL" id="FOEC01000001">
    <property type="protein sequence ID" value="SEO42185.1"/>
    <property type="molecule type" value="Genomic_DNA"/>
</dbReference>
<dbReference type="AlphaFoldDB" id="A0A172RVU4"/>
<evidence type="ECO:0000256" key="1">
    <source>
        <dbReference type="ARBA" id="ARBA00007274"/>
    </source>
</evidence>